<keyword evidence="1" id="KW-1133">Transmembrane helix</keyword>
<proteinExistence type="predicted"/>
<gene>
    <name evidence="2" type="ORF">ACFFJG_19705</name>
</gene>
<feature type="transmembrane region" description="Helical" evidence="1">
    <location>
        <begin position="38"/>
        <end position="57"/>
    </location>
</feature>
<protein>
    <submittedName>
        <fullName evidence="2">DUF3093 domain-containing protein</fullName>
    </submittedName>
</protein>
<dbReference type="EMBL" id="JBHLXH010000003">
    <property type="protein sequence ID" value="MFC0224724.1"/>
    <property type="molecule type" value="Genomic_DNA"/>
</dbReference>
<dbReference type="RefSeq" id="WP_378520503.1">
    <property type="nucleotide sequence ID" value="NZ_CBCSDI010000012.1"/>
</dbReference>
<evidence type="ECO:0000256" key="1">
    <source>
        <dbReference type="SAM" id="Phobius"/>
    </source>
</evidence>
<keyword evidence="1" id="KW-0812">Transmembrane</keyword>
<comment type="caution">
    <text evidence="2">The sequence shown here is derived from an EMBL/GenBank/DDBJ whole genome shotgun (WGS) entry which is preliminary data.</text>
</comment>
<evidence type="ECO:0000313" key="2">
    <source>
        <dbReference type="EMBL" id="MFC0224724.1"/>
    </source>
</evidence>
<dbReference type="InterPro" id="IPR021443">
    <property type="entry name" value="DUF3093"/>
</dbReference>
<keyword evidence="3" id="KW-1185">Reference proteome</keyword>
<reference evidence="2 3" key="1">
    <citation type="submission" date="2024-09" db="EMBL/GenBank/DDBJ databases">
        <authorList>
            <person name="Sun Q."/>
            <person name="Mori K."/>
        </authorList>
    </citation>
    <scope>NUCLEOTIDE SEQUENCE [LARGE SCALE GENOMIC DNA]</scope>
    <source>
        <strain evidence="2 3">CCM 8654</strain>
    </source>
</reference>
<name>A0ABV6E6U3_9ACTN</name>
<organism evidence="2 3">
    <name type="scientific">Nocardioides zeicaulis</name>
    <dbReference type="NCBI Taxonomy" id="1776857"/>
    <lineage>
        <taxon>Bacteria</taxon>
        <taxon>Bacillati</taxon>
        <taxon>Actinomycetota</taxon>
        <taxon>Actinomycetes</taxon>
        <taxon>Propionibacteriales</taxon>
        <taxon>Nocardioidaceae</taxon>
        <taxon>Nocardioides</taxon>
    </lineage>
</organism>
<accession>A0ABV6E6U3</accession>
<dbReference type="Pfam" id="PF11292">
    <property type="entry name" value="DUF3093"/>
    <property type="match status" value="1"/>
</dbReference>
<evidence type="ECO:0000313" key="3">
    <source>
        <dbReference type="Proteomes" id="UP001589698"/>
    </source>
</evidence>
<dbReference type="Proteomes" id="UP001589698">
    <property type="component" value="Unassembled WGS sequence"/>
</dbReference>
<keyword evidence="1" id="KW-0472">Membrane</keyword>
<sequence length="154" mass="16493">MDYAERLTVPLRWWAQGTMLVASLWLAIVAAVPDHTAWGHAVGAACIALMAALFLSYGRARVGVGAGELRAGKAHVGLQHVGEVVALAPEDVRLMAGRDADARAYLLLRPYLKRAVKVEITDPADPAPYWLLSCRRPDDLVSAVRVGRTGTPAG</sequence>
<feature type="transmembrane region" description="Helical" evidence="1">
    <location>
        <begin position="12"/>
        <end position="32"/>
    </location>
</feature>